<evidence type="ECO:0000313" key="1">
    <source>
        <dbReference type="EMBL" id="RUS13411.1"/>
    </source>
</evidence>
<dbReference type="EMBL" id="RBNJ01029962">
    <property type="protein sequence ID" value="RUS13411.1"/>
    <property type="molecule type" value="Genomic_DNA"/>
</dbReference>
<feature type="non-terminal residue" evidence="1">
    <location>
        <position position="1"/>
    </location>
</feature>
<evidence type="ECO:0000313" key="2">
    <source>
        <dbReference type="Proteomes" id="UP000274822"/>
    </source>
</evidence>
<comment type="caution">
    <text evidence="1">The sequence shown here is derived from an EMBL/GenBank/DDBJ whole genome shotgun (WGS) entry which is preliminary data.</text>
</comment>
<accession>A0A433P7A6</accession>
<proteinExistence type="predicted"/>
<protein>
    <submittedName>
        <fullName evidence="1">Uncharacterized protein</fullName>
    </submittedName>
</protein>
<dbReference type="Proteomes" id="UP000274822">
    <property type="component" value="Unassembled WGS sequence"/>
</dbReference>
<gene>
    <name evidence="1" type="ORF">BC938DRAFT_477885</name>
</gene>
<keyword evidence="2" id="KW-1185">Reference proteome</keyword>
<dbReference type="AlphaFoldDB" id="A0A433P7A6"/>
<feature type="non-terminal residue" evidence="1">
    <location>
        <position position="110"/>
    </location>
</feature>
<name>A0A433P7A6_9FUNG</name>
<reference evidence="1 2" key="1">
    <citation type="journal article" date="2018" name="New Phytol.">
        <title>Phylogenomics of Endogonaceae and evolution of mycorrhizas within Mucoromycota.</title>
        <authorList>
            <person name="Chang Y."/>
            <person name="Desiro A."/>
            <person name="Na H."/>
            <person name="Sandor L."/>
            <person name="Lipzen A."/>
            <person name="Clum A."/>
            <person name="Barry K."/>
            <person name="Grigoriev I.V."/>
            <person name="Martin F.M."/>
            <person name="Stajich J.E."/>
            <person name="Smith M.E."/>
            <person name="Bonito G."/>
            <person name="Spatafora J.W."/>
        </authorList>
    </citation>
    <scope>NUCLEOTIDE SEQUENCE [LARGE SCALE GENOMIC DNA]</scope>
    <source>
        <strain evidence="1 2">AD002</strain>
    </source>
</reference>
<organism evidence="1 2">
    <name type="scientific">Jimgerdemannia flammicorona</name>
    <dbReference type="NCBI Taxonomy" id="994334"/>
    <lineage>
        <taxon>Eukaryota</taxon>
        <taxon>Fungi</taxon>
        <taxon>Fungi incertae sedis</taxon>
        <taxon>Mucoromycota</taxon>
        <taxon>Mucoromycotina</taxon>
        <taxon>Endogonomycetes</taxon>
        <taxon>Endogonales</taxon>
        <taxon>Endogonaceae</taxon>
        <taxon>Jimgerdemannia</taxon>
    </lineage>
</organism>
<sequence length="110" mass="12888">KKKKKNLLRHQRRQYRCVGVVFSDRSNLKAESTASSLTVATPIIPAHAWMFFLARSFRSFQLEELKPRIKACFRGTRNSPWRKFQATVQRQVLEKGDILPVELCRIVENE</sequence>